<dbReference type="PROSITE" id="PS50404">
    <property type="entry name" value="GST_NTER"/>
    <property type="match status" value="1"/>
</dbReference>
<dbReference type="PROSITE" id="PS51354">
    <property type="entry name" value="GLUTAREDOXIN_2"/>
    <property type="match status" value="1"/>
</dbReference>
<organism evidence="2 3">
    <name type="scientific">Nitrospina gracilis (strain 3/211)</name>
    <dbReference type="NCBI Taxonomy" id="1266370"/>
    <lineage>
        <taxon>Bacteria</taxon>
        <taxon>Pseudomonadati</taxon>
        <taxon>Nitrospinota/Tectimicrobiota group</taxon>
        <taxon>Nitrospinota</taxon>
        <taxon>Nitrospinia</taxon>
        <taxon>Nitrospinales</taxon>
        <taxon>Nitrospinaceae</taxon>
        <taxon>Nitrospina</taxon>
    </lineage>
</organism>
<evidence type="ECO:0000313" key="3">
    <source>
        <dbReference type="Proteomes" id="UP000011704"/>
    </source>
</evidence>
<dbReference type="AlphaFoldDB" id="M1YXW7"/>
<dbReference type="STRING" id="1266370.NITGR_310019"/>
<proteinExistence type="predicted"/>
<accession>M1YXW7</accession>
<dbReference type="Proteomes" id="UP000011704">
    <property type="component" value="Unassembled WGS sequence"/>
</dbReference>
<dbReference type="EMBL" id="CAQJ01000035">
    <property type="protein sequence ID" value="CCQ90531.1"/>
    <property type="molecule type" value="Genomic_DNA"/>
</dbReference>
<dbReference type="InterPro" id="IPR004045">
    <property type="entry name" value="Glutathione_S-Trfase_N"/>
</dbReference>
<dbReference type="InParanoid" id="M1YXW7"/>
<sequence>MIKFYSVYGCGYCTMVQSALEQLDLDYETIMVPAPHHQRQEVKELTGQTFVPVLVDGDVILHDEYEIIRYLKSTYSNNSN</sequence>
<name>M1YXW7_NITG3</name>
<reference evidence="2 3" key="1">
    <citation type="journal article" date="2013" name="Front. Microbiol.">
        <title>The genome of Nitrospina gracilis illuminates the metabolism and evolution of the major marine nitrite oxidizer.</title>
        <authorList>
            <person name="Luecker S."/>
            <person name="Nowka B."/>
            <person name="Rattei T."/>
            <person name="Spieck E."/>
            <person name="and Daims H."/>
        </authorList>
    </citation>
    <scope>NUCLEOTIDE SEQUENCE [LARGE SCALE GENOMIC DNA]</scope>
    <source>
        <strain evidence="2 3">3/211</strain>
    </source>
</reference>
<dbReference type="HOGENOM" id="CLU_026126_8_2_0"/>
<protein>
    <submittedName>
        <fullName evidence="2">Glutaredoxin</fullName>
    </submittedName>
</protein>
<dbReference type="RefSeq" id="WP_005008148.1">
    <property type="nucleotide sequence ID" value="NZ_HG422173.1"/>
</dbReference>
<dbReference type="SUPFAM" id="SSF52833">
    <property type="entry name" value="Thioredoxin-like"/>
    <property type="match status" value="1"/>
</dbReference>
<evidence type="ECO:0000313" key="2">
    <source>
        <dbReference type="EMBL" id="CCQ90531.1"/>
    </source>
</evidence>
<dbReference type="Gene3D" id="3.40.30.10">
    <property type="entry name" value="Glutaredoxin"/>
    <property type="match status" value="1"/>
</dbReference>
<dbReference type="Pfam" id="PF13417">
    <property type="entry name" value="GST_N_3"/>
    <property type="match status" value="1"/>
</dbReference>
<comment type="caution">
    <text evidence="2">The sequence shown here is derived from an EMBL/GenBank/DDBJ whole genome shotgun (WGS) entry which is preliminary data.</text>
</comment>
<gene>
    <name evidence="2" type="primary">gstN</name>
    <name evidence="2" type="ORF">NITGR_310019</name>
</gene>
<dbReference type="InterPro" id="IPR036249">
    <property type="entry name" value="Thioredoxin-like_sf"/>
</dbReference>
<keyword evidence="3" id="KW-1185">Reference proteome</keyword>
<feature type="domain" description="GST N-terminal" evidence="1">
    <location>
        <begin position="1"/>
        <end position="79"/>
    </location>
</feature>
<evidence type="ECO:0000259" key="1">
    <source>
        <dbReference type="PROSITE" id="PS50404"/>
    </source>
</evidence>